<name>X1BSV9_9ZZZZ</name>
<feature type="non-terminal residue" evidence="1">
    <location>
        <position position="224"/>
    </location>
</feature>
<protein>
    <recommendedName>
        <fullName evidence="2">DUF5131 family protein</fullName>
    </recommendedName>
</protein>
<proteinExistence type="predicted"/>
<organism evidence="1">
    <name type="scientific">marine sediment metagenome</name>
    <dbReference type="NCBI Taxonomy" id="412755"/>
    <lineage>
        <taxon>unclassified sequences</taxon>
        <taxon>metagenomes</taxon>
        <taxon>ecological metagenomes</taxon>
    </lineage>
</organism>
<dbReference type="EMBL" id="BART01019287">
    <property type="protein sequence ID" value="GAG84232.1"/>
    <property type="molecule type" value="Genomic_DNA"/>
</dbReference>
<dbReference type="AlphaFoldDB" id="X1BSV9"/>
<gene>
    <name evidence="1" type="ORF">S01H4_36135</name>
</gene>
<evidence type="ECO:0008006" key="2">
    <source>
        <dbReference type="Google" id="ProtNLM"/>
    </source>
</evidence>
<dbReference type="Pfam" id="PF07505">
    <property type="entry name" value="DUF5131"/>
    <property type="match status" value="1"/>
</dbReference>
<sequence length="224" mass="25586">MPTKIEWTDETWNVVVGCTKCGIGCENCYAERMAVRLSAMGQEKYQRVITAKAHSRRGEQKWTGGIFCDKKVLNKPLHWKKPRRIFVVSMGDLFHEKVPFEFIKQVRNIAIKCPQHTLQFLTKRVSQMLRFTQWLAGHDDISIAEWPRNCWLGVSISTQAEADEKIPILLQIPAAVRFVSYEPLLERILVPFYLESKGIGWGIVGCESINGKAGRFQDGFVEAA</sequence>
<reference evidence="1" key="1">
    <citation type="journal article" date="2014" name="Front. Microbiol.">
        <title>High frequency of phylogenetically diverse reductive dehalogenase-homologous genes in deep subseafloor sedimentary metagenomes.</title>
        <authorList>
            <person name="Kawai M."/>
            <person name="Futagami T."/>
            <person name="Toyoda A."/>
            <person name="Takaki Y."/>
            <person name="Nishi S."/>
            <person name="Hori S."/>
            <person name="Arai W."/>
            <person name="Tsubouchi T."/>
            <person name="Morono Y."/>
            <person name="Uchiyama I."/>
            <person name="Ito T."/>
            <person name="Fujiyama A."/>
            <person name="Inagaki F."/>
            <person name="Takami H."/>
        </authorList>
    </citation>
    <scope>NUCLEOTIDE SEQUENCE</scope>
    <source>
        <strain evidence="1">Expedition CK06-06</strain>
    </source>
</reference>
<accession>X1BSV9</accession>
<dbReference type="InterPro" id="IPR011101">
    <property type="entry name" value="DUF5131"/>
</dbReference>
<evidence type="ECO:0000313" key="1">
    <source>
        <dbReference type="EMBL" id="GAG84232.1"/>
    </source>
</evidence>
<comment type="caution">
    <text evidence="1">The sequence shown here is derived from an EMBL/GenBank/DDBJ whole genome shotgun (WGS) entry which is preliminary data.</text>
</comment>